<feature type="region of interest" description="Disordered" evidence="5">
    <location>
        <begin position="266"/>
        <end position="377"/>
    </location>
</feature>
<dbReference type="EMBL" id="CP144699">
    <property type="protein sequence ID" value="WVZ18264.1"/>
    <property type="molecule type" value="Genomic_DNA"/>
</dbReference>
<accession>A0AAQ3S3V6</accession>
<gene>
    <name evidence="7" type="ORF">V8G54_005586</name>
</gene>
<dbReference type="PANTHER" id="PTHR31973:SF187">
    <property type="entry name" value="MUTATOR TRANSPOSASE MUDRA PROTEIN"/>
    <property type="match status" value="1"/>
</dbReference>
<dbReference type="GO" id="GO:0008270">
    <property type="term" value="F:zinc ion binding"/>
    <property type="evidence" value="ECO:0007669"/>
    <property type="project" value="UniProtKB-KW"/>
</dbReference>
<evidence type="ECO:0000259" key="6">
    <source>
        <dbReference type="PROSITE" id="PS51999"/>
    </source>
</evidence>
<name>A0AAQ3S3V6_VIGMU</name>
<keyword evidence="2 4" id="KW-0863">Zinc-finger</keyword>
<evidence type="ECO:0000256" key="2">
    <source>
        <dbReference type="ARBA" id="ARBA00022771"/>
    </source>
</evidence>
<dbReference type="Proteomes" id="UP001374535">
    <property type="component" value="Chromosome 2"/>
</dbReference>
<dbReference type="Pfam" id="PF03108">
    <property type="entry name" value="DBD_Tnp_Mut"/>
    <property type="match status" value="1"/>
</dbReference>
<sequence>MNKVKGFEIEVGDFFKWLREEARDNLPFHCWRRRGQSKLVVTPIEVSGPLPVNDGLVGCKFVPCPPVGVGVGSGIKESFIMDEERIKIVVHHTGKFLADDNGVFKFDGEIAEWRCDVDLLSYFGIVASVKELGHMDIKELWYGLGGQSVHPDRLELLTDDKGAMHMLNIAKLNDEVHLYVVHNMVEPQIIEFIDWVGGEEGYGVDVEVHTEGDGQEGGEVQVEGVEVQVEGGEVQVEDAGVDEVQDGEVQGEVQVEVQVEVHHVEEPKVHEVDDFEVEDLGEDDDVEDNDDDELHENESEAESEEEDLHDVSVECDIGYYKGNVREEHSSPVVESSESSDNENNMDAMRGLSDNDDVEESEGEEDGGSSKSKTTFPTFSMPRSMDGYKWEVGTFFAEKKEFMDAIQTYALSNGRNMKFIKNDKKRIIVKCLGGKGKCNWYAYCAFRIDVNAWQLRKVVDTHSCSRDFNVKLMTSKWLSERMEKSVRENPSMKVMDIRDKVTRKWNKTLYYGHELLKTNPGSTVQIKVDNINGEACKDSFVSCRPIVGLDGCFLKTKYGGELLTAVGRDGNEQMLPIAYAVVEVENKESWTWFLELLIEDLGGKDVCAGITFISDQQKKVDNVVVLEDGPSLFVCVMHNGNGGGRGGSENGGPFCYCLMKCVVRTARTAKNRGKQFWGCPKFKLEAGLIGVFFSQNGGEDGGCNYFSWCTDHGVVERETSVKCEGMSESFLNRESMEGGWKIISEQMDLSVNKLGNRINVLVGMDAAMNQSFPPLRIGK</sequence>
<evidence type="ECO:0000256" key="4">
    <source>
        <dbReference type="PROSITE-ProRule" id="PRU01343"/>
    </source>
</evidence>
<dbReference type="InterPro" id="IPR018289">
    <property type="entry name" value="MULE_transposase_dom"/>
</dbReference>
<evidence type="ECO:0000256" key="1">
    <source>
        <dbReference type="ARBA" id="ARBA00022723"/>
    </source>
</evidence>
<dbReference type="Pfam" id="PF26130">
    <property type="entry name" value="PB1-like"/>
    <property type="match status" value="1"/>
</dbReference>
<proteinExistence type="predicted"/>
<feature type="compositionally biased region" description="Low complexity" evidence="5">
    <location>
        <begin position="368"/>
        <end position="377"/>
    </location>
</feature>
<evidence type="ECO:0000313" key="8">
    <source>
        <dbReference type="Proteomes" id="UP001374535"/>
    </source>
</evidence>
<dbReference type="InterPro" id="IPR058594">
    <property type="entry name" value="PB1-like_dom_pln"/>
</dbReference>
<evidence type="ECO:0000256" key="3">
    <source>
        <dbReference type="ARBA" id="ARBA00022833"/>
    </source>
</evidence>
<organism evidence="7 8">
    <name type="scientific">Vigna mungo</name>
    <name type="common">Black gram</name>
    <name type="synonym">Phaseolus mungo</name>
    <dbReference type="NCBI Taxonomy" id="3915"/>
    <lineage>
        <taxon>Eukaryota</taxon>
        <taxon>Viridiplantae</taxon>
        <taxon>Streptophyta</taxon>
        <taxon>Embryophyta</taxon>
        <taxon>Tracheophyta</taxon>
        <taxon>Spermatophyta</taxon>
        <taxon>Magnoliopsida</taxon>
        <taxon>eudicotyledons</taxon>
        <taxon>Gunneridae</taxon>
        <taxon>Pentapetalae</taxon>
        <taxon>rosids</taxon>
        <taxon>fabids</taxon>
        <taxon>Fabales</taxon>
        <taxon>Fabaceae</taxon>
        <taxon>Papilionoideae</taxon>
        <taxon>50 kb inversion clade</taxon>
        <taxon>NPAAA clade</taxon>
        <taxon>indigoferoid/millettioid clade</taxon>
        <taxon>Phaseoleae</taxon>
        <taxon>Vigna</taxon>
    </lineage>
</organism>
<feature type="compositionally biased region" description="Acidic residues" evidence="5">
    <location>
        <begin position="273"/>
        <end position="308"/>
    </location>
</feature>
<dbReference type="AlphaFoldDB" id="A0AAQ3S3V6"/>
<evidence type="ECO:0000313" key="7">
    <source>
        <dbReference type="EMBL" id="WVZ18264.1"/>
    </source>
</evidence>
<protein>
    <recommendedName>
        <fullName evidence="6">GRF-type domain-containing protein</fullName>
    </recommendedName>
</protein>
<feature type="domain" description="GRF-type" evidence="6">
    <location>
        <begin position="654"/>
        <end position="711"/>
    </location>
</feature>
<keyword evidence="3" id="KW-0862">Zinc</keyword>
<feature type="compositionally biased region" description="Low complexity" evidence="5">
    <location>
        <begin position="330"/>
        <end position="344"/>
    </location>
</feature>
<dbReference type="Pfam" id="PF10551">
    <property type="entry name" value="MULE"/>
    <property type="match status" value="1"/>
</dbReference>
<keyword evidence="1" id="KW-0479">Metal-binding</keyword>
<reference evidence="7 8" key="1">
    <citation type="journal article" date="2023" name="Life. Sci Alliance">
        <title>Evolutionary insights into 3D genome organization and epigenetic landscape of Vigna mungo.</title>
        <authorList>
            <person name="Junaid A."/>
            <person name="Singh B."/>
            <person name="Bhatia S."/>
        </authorList>
    </citation>
    <scope>NUCLEOTIDE SEQUENCE [LARGE SCALE GENOMIC DNA]</scope>
    <source>
        <strain evidence="7">Urdbean</strain>
    </source>
</reference>
<dbReference type="InterPro" id="IPR010666">
    <property type="entry name" value="Znf_GRF"/>
</dbReference>
<evidence type="ECO:0000256" key="5">
    <source>
        <dbReference type="SAM" id="MobiDB-lite"/>
    </source>
</evidence>
<keyword evidence="8" id="KW-1185">Reference proteome</keyword>
<dbReference type="PANTHER" id="PTHR31973">
    <property type="entry name" value="POLYPROTEIN, PUTATIVE-RELATED"/>
    <property type="match status" value="1"/>
</dbReference>
<dbReference type="PROSITE" id="PS51999">
    <property type="entry name" value="ZF_GRF"/>
    <property type="match status" value="1"/>
</dbReference>
<dbReference type="InterPro" id="IPR004332">
    <property type="entry name" value="Transposase_MuDR"/>
</dbReference>
<feature type="compositionally biased region" description="Acidic residues" evidence="5">
    <location>
        <begin position="353"/>
        <end position="366"/>
    </location>
</feature>